<dbReference type="Gene3D" id="3.30.300.30">
    <property type="match status" value="1"/>
</dbReference>
<comment type="caution">
    <text evidence="7">The sequence shown here is derived from an EMBL/GenBank/DDBJ whole genome shotgun (WGS) entry which is preliminary data.</text>
</comment>
<keyword evidence="3" id="KW-0276">Fatty acid metabolism</keyword>
<dbReference type="CDD" id="cd05931">
    <property type="entry name" value="FAAL"/>
    <property type="match status" value="1"/>
</dbReference>
<evidence type="ECO:0000259" key="5">
    <source>
        <dbReference type="Pfam" id="PF00501"/>
    </source>
</evidence>
<dbReference type="Pfam" id="PF23024">
    <property type="entry name" value="AMP-dom_DIP2-like"/>
    <property type="match status" value="1"/>
</dbReference>
<dbReference type="Proteomes" id="UP001519332">
    <property type="component" value="Unassembled WGS sequence"/>
</dbReference>
<dbReference type="Gene3D" id="3.40.50.12780">
    <property type="entry name" value="N-terminal domain of ligase-like"/>
    <property type="match status" value="1"/>
</dbReference>
<sequence length="447" mass="47287">MAGLFGVMHAGATVVPTFPPSGKRAAERLAAVLRGCSPQAVMVDRGRTPERMPADPPVLEISGAATGEEFGCIPADPGLLQYTSGSTADPKGIMLNHANLMSNCAALTAHIGHESDRVGLTWLPPYHDMGLIGTLLFALHGGWPLVMMDPEHFVQTPARWLRAVGEFGVTITVAPAFALQLCTESISDEELAEIDLSGLRQLFCGSEPIHPDVLGRFVMRFESRGLSSTALIPCYGLAEATLFVAGKRADEQVRVDRGVVSCGVPAAGHEVFIVDPESGKPCPDGQVGEIQVRGPNVAAGYFHDSEATGVTFRAGPHRDALRTGDLGYLRDGELFVTGRISGLIVIAGRNLHPQDVEATANTCHAAVFHSVAFSVPGASGEELVVVAERRVTTGLTEVRAAITAAVTAAHGVRPRDVEFVGIGRIPRTTSGKLRRAEARRRYLAAAG</sequence>
<dbReference type="InterPro" id="IPR025110">
    <property type="entry name" value="AMP-bd_C"/>
</dbReference>
<dbReference type="SUPFAM" id="SSF56801">
    <property type="entry name" value="Acetyl-CoA synthetase-like"/>
    <property type="match status" value="1"/>
</dbReference>
<reference evidence="7 8" key="1">
    <citation type="submission" date="2021-03" db="EMBL/GenBank/DDBJ databases">
        <title>Sequencing the genomes of 1000 actinobacteria strains.</title>
        <authorList>
            <person name="Klenk H.-P."/>
        </authorList>
    </citation>
    <scope>NUCLEOTIDE SEQUENCE [LARGE SCALE GENOMIC DNA]</scope>
    <source>
        <strain evidence="7 8">DSM 46670</strain>
    </source>
</reference>
<keyword evidence="4" id="KW-0443">Lipid metabolism</keyword>
<protein>
    <submittedName>
        <fullName evidence="7">Acyl-CoA synthetase (AMP-forming)/AMP-acid ligase II</fullName>
    </submittedName>
</protein>
<evidence type="ECO:0000259" key="6">
    <source>
        <dbReference type="Pfam" id="PF23024"/>
    </source>
</evidence>
<evidence type="ECO:0000256" key="4">
    <source>
        <dbReference type="ARBA" id="ARBA00023098"/>
    </source>
</evidence>
<dbReference type="PANTHER" id="PTHR22754:SF32">
    <property type="entry name" value="DISCO-INTERACTING PROTEIN 2"/>
    <property type="match status" value="1"/>
</dbReference>
<keyword evidence="2 7" id="KW-0436">Ligase</keyword>
<evidence type="ECO:0000256" key="1">
    <source>
        <dbReference type="ARBA" id="ARBA00006432"/>
    </source>
</evidence>
<evidence type="ECO:0000256" key="3">
    <source>
        <dbReference type="ARBA" id="ARBA00022832"/>
    </source>
</evidence>
<name>A0ABS4TCP5_9PSEU</name>
<keyword evidence="8" id="KW-1185">Reference proteome</keyword>
<feature type="domain" description="AMP-dependent synthetase/ligase" evidence="5">
    <location>
        <begin position="2"/>
        <end position="302"/>
    </location>
</feature>
<dbReference type="InterPro" id="IPR042099">
    <property type="entry name" value="ANL_N_sf"/>
</dbReference>
<evidence type="ECO:0000313" key="7">
    <source>
        <dbReference type="EMBL" id="MBP2321596.1"/>
    </source>
</evidence>
<dbReference type="InterPro" id="IPR000873">
    <property type="entry name" value="AMP-dep_synth/lig_dom"/>
</dbReference>
<feature type="domain" description="AMP-binding enzyme C-terminal" evidence="6">
    <location>
        <begin position="344"/>
        <end position="444"/>
    </location>
</feature>
<accession>A0ABS4TCP5</accession>
<dbReference type="GO" id="GO:0016874">
    <property type="term" value="F:ligase activity"/>
    <property type="evidence" value="ECO:0007669"/>
    <property type="project" value="UniProtKB-KW"/>
</dbReference>
<dbReference type="Pfam" id="PF00501">
    <property type="entry name" value="AMP-binding"/>
    <property type="match status" value="1"/>
</dbReference>
<comment type="similarity">
    <text evidence="1">Belongs to the ATP-dependent AMP-binding enzyme family.</text>
</comment>
<gene>
    <name evidence="7" type="ORF">JOF56_001981</name>
</gene>
<organism evidence="7 8">
    <name type="scientific">Kibdelosporangium banguiense</name>
    <dbReference type="NCBI Taxonomy" id="1365924"/>
    <lineage>
        <taxon>Bacteria</taxon>
        <taxon>Bacillati</taxon>
        <taxon>Actinomycetota</taxon>
        <taxon>Actinomycetes</taxon>
        <taxon>Pseudonocardiales</taxon>
        <taxon>Pseudonocardiaceae</taxon>
        <taxon>Kibdelosporangium</taxon>
    </lineage>
</organism>
<dbReference type="InterPro" id="IPR045851">
    <property type="entry name" value="AMP-bd_C_sf"/>
</dbReference>
<dbReference type="PANTHER" id="PTHR22754">
    <property type="entry name" value="DISCO-INTERACTING PROTEIN 2 DIP2 -RELATED"/>
    <property type="match status" value="1"/>
</dbReference>
<dbReference type="EMBL" id="JAGINW010000001">
    <property type="protein sequence ID" value="MBP2321596.1"/>
    <property type="molecule type" value="Genomic_DNA"/>
</dbReference>
<evidence type="ECO:0000256" key="2">
    <source>
        <dbReference type="ARBA" id="ARBA00022598"/>
    </source>
</evidence>
<evidence type="ECO:0000313" key="8">
    <source>
        <dbReference type="Proteomes" id="UP001519332"/>
    </source>
</evidence>
<dbReference type="InterPro" id="IPR040097">
    <property type="entry name" value="FAAL/FAAC"/>
</dbReference>
<proteinExistence type="inferred from homology"/>